<dbReference type="InterPro" id="IPR009057">
    <property type="entry name" value="Homeodomain-like_sf"/>
</dbReference>
<evidence type="ECO:0000256" key="1">
    <source>
        <dbReference type="ARBA" id="ARBA00023015"/>
    </source>
</evidence>
<evidence type="ECO:0000256" key="4">
    <source>
        <dbReference type="PROSITE-ProRule" id="PRU00335"/>
    </source>
</evidence>
<dbReference type="InterPro" id="IPR001647">
    <property type="entry name" value="HTH_TetR"/>
</dbReference>
<dbReference type="AlphaFoldDB" id="A0A1B1N3B4"/>
<keyword evidence="7" id="KW-1185">Reference proteome</keyword>
<dbReference type="SUPFAM" id="SSF48498">
    <property type="entry name" value="Tetracyclin repressor-like, C-terminal domain"/>
    <property type="match status" value="1"/>
</dbReference>
<accession>A0A1B1N3B4</accession>
<organism evidence="6 7">
    <name type="scientific">Paenibacillus yonginensis</name>
    <dbReference type="NCBI Taxonomy" id="1462996"/>
    <lineage>
        <taxon>Bacteria</taxon>
        <taxon>Bacillati</taxon>
        <taxon>Bacillota</taxon>
        <taxon>Bacilli</taxon>
        <taxon>Bacillales</taxon>
        <taxon>Paenibacillaceae</taxon>
        <taxon>Paenibacillus</taxon>
    </lineage>
</organism>
<dbReference type="PANTHER" id="PTHR47506:SF1">
    <property type="entry name" value="HTH-TYPE TRANSCRIPTIONAL REGULATOR YJDC"/>
    <property type="match status" value="1"/>
</dbReference>
<feature type="DNA-binding region" description="H-T-H motif" evidence="4">
    <location>
        <begin position="29"/>
        <end position="48"/>
    </location>
</feature>
<dbReference type="STRING" id="1462996.AWM70_16120"/>
<sequence>MARPREFDQNEALDKALDLFWSKGFEKTSIQDLVEHTGVHRGSLYDTFGDKNQLFAACLERFHSLHKDRVFQILKESGEPREILERFFDELITGAMNNKDQRRGCFITNTAMELGSVDELISARIGSYLGDMETHFKDFLQRSQPSGDLNDNLDIDEMARFLLSTRQGLYVLGKTATDRRLLEDASKVAISAILKPHL</sequence>
<keyword evidence="3" id="KW-0804">Transcription</keyword>
<protein>
    <recommendedName>
        <fullName evidence="5">HTH tetR-type domain-containing protein</fullName>
    </recommendedName>
</protein>
<name>A0A1B1N3B4_9BACL</name>
<evidence type="ECO:0000256" key="3">
    <source>
        <dbReference type="ARBA" id="ARBA00023163"/>
    </source>
</evidence>
<dbReference type="Proteomes" id="UP000092573">
    <property type="component" value="Chromosome"/>
</dbReference>
<dbReference type="InterPro" id="IPR011075">
    <property type="entry name" value="TetR_C"/>
</dbReference>
<feature type="domain" description="HTH tetR-type" evidence="5">
    <location>
        <begin position="6"/>
        <end position="66"/>
    </location>
</feature>
<dbReference type="KEGG" id="pyg:AWM70_16120"/>
<proteinExistence type="predicted"/>
<dbReference type="Pfam" id="PF16925">
    <property type="entry name" value="TetR_C_13"/>
    <property type="match status" value="1"/>
</dbReference>
<gene>
    <name evidence="6" type="ORF">AWM70_16120</name>
</gene>
<dbReference type="PROSITE" id="PS50977">
    <property type="entry name" value="HTH_TETR_2"/>
    <property type="match status" value="1"/>
</dbReference>
<keyword evidence="2 4" id="KW-0238">DNA-binding</keyword>
<dbReference type="Gene3D" id="1.10.357.10">
    <property type="entry name" value="Tetracycline Repressor, domain 2"/>
    <property type="match status" value="1"/>
</dbReference>
<dbReference type="RefSeq" id="WP_068698095.1">
    <property type="nucleotide sequence ID" value="NZ_CP014167.1"/>
</dbReference>
<keyword evidence="1" id="KW-0805">Transcription regulation</keyword>
<dbReference type="PRINTS" id="PR00455">
    <property type="entry name" value="HTHTETR"/>
</dbReference>
<dbReference type="EMBL" id="CP014167">
    <property type="protein sequence ID" value="ANS75923.1"/>
    <property type="molecule type" value="Genomic_DNA"/>
</dbReference>
<evidence type="ECO:0000259" key="5">
    <source>
        <dbReference type="PROSITE" id="PS50977"/>
    </source>
</evidence>
<dbReference type="SUPFAM" id="SSF46689">
    <property type="entry name" value="Homeodomain-like"/>
    <property type="match status" value="1"/>
</dbReference>
<evidence type="ECO:0000313" key="7">
    <source>
        <dbReference type="Proteomes" id="UP000092573"/>
    </source>
</evidence>
<dbReference type="Pfam" id="PF00440">
    <property type="entry name" value="TetR_N"/>
    <property type="match status" value="1"/>
</dbReference>
<dbReference type="Gene3D" id="1.10.10.60">
    <property type="entry name" value="Homeodomain-like"/>
    <property type="match status" value="1"/>
</dbReference>
<dbReference type="GO" id="GO:0003677">
    <property type="term" value="F:DNA binding"/>
    <property type="evidence" value="ECO:0007669"/>
    <property type="project" value="UniProtKB-UniRule"/>
</dbReference>
<reference evidence="6 7" key="1">
    <citation type="submission" date="2016-01" db="EMBL/GenBank/DDBJ databases">
        <title>Complete Genome Sequence of Paenibacillus yonginensis DCY84, a novel Plant Growth-Promoting Bacteria with Elicitation of Induced Systemic Resistance.</title>
        <authorList>
            <person name="Kim Y.J."/>
            <person name="Yang D.C."/>
            <person name="Sukweenadhi J."/>
        </authorList>
    </citation>
    <scope>NUCLEOTIDE SEQUENCE [LARGE SCALE GENOMIC DNA]</scope>
    <source>
        <strain evidence="6 7">DCY84</strain>
    </source>
</reference>
<evidence type="ECO:0000256" key="2">
    <source>
        <dbReference type="ARBA" id="ARBA00023125"/>
    </source>
</evidence>
<dbReference type="PANTHER" id="PTHR47506">
    <property type="entry name" value="TRANSCRIPTIONAL REGULATORY PROTEIN"/>
    <property type="match status" value="1"/>
</dbReference>
<dbReference type="InterPro" id="IPR036271">
    <property type="entry name" value="Tet_transcr_reg_TetR-rel_C_sf"/>
</dbReference>
<evidence type="ECO:0000313" key="6">
    <source>
        <dbReference type="EMBL" id="ANS75923.1"/>
    </source>
</evidence>